<organism evidence="13 14">
    <name type="scientific">Actinomycetospora succinea</name>
    <dbReference type="NCBI Taxonomy" id="663603"/>
    <lineage>
        <taxon>Bacteria</taxon>
        <taxon>Bacillati</taxon>
        <taxon>Actinomycetota</taxon>
        <taxon>Actinomycetes</taxon>
        <taxon>Pseudonocardiales</taxon>
        <taxon>Pseudonocardiaceae</taxon>
        <taxon>Actinomycetospora</taxon>
    </lineage>
</organism>
<evidence type="ECO:0000256" key="8">
    <source>
        <dbReference type="ARBA" id="ARBA00023125"/>
    </source>
</evidence>
<evidence type="ECO:0000259" key="12">
    <source>
        <dbReference type="PROSITE" id="PS51674"/>
    </source>
</evidence>
<comment type="cofactor">
    <cofactor evidence="11">
        <name>[4Fe-4S] cluster</name>
        <dbReference type="ChEBI" id="CHEBI:49883"/>
    </cofactor>
    <text evidence="11">Binds 1 [4Fe-4S] cluster per subunit. Following nitrosylation of the [4Fe-4S] cluster binds 1 [4Fe-8(NO)] cluster per subunit.</text>
</comment>
<evidence type="ECO:0000256" key="10">
    <source>
        <dbReference type="ARBA" id="ARBA00023163"/>
    </source>
</evidence>
<comment type="function">
    <text evidence="11">Acts as a transcriptional regulator. Probably redox-responsive. The apo- but not holo-form probably binds DNA.</text>
</comment>
<dbReference type="InterPro" id="IPR003482">
    <property type="entry name" value="Whib"/>
</dbReference>
<keyword evidence="7 11" id="KW-0805">Transcription regulation</keyword>
<dbReference type="AlphaFoldDB" id="A0A4R6UUQ1"/>
<keyword evidence="14" id="KW-1185">Reference proteome</keyword>
<dbReference type="GO" id="GO:0051539">
    <property type="term" value="F:4 iron, 4 sulfur cluster binding"/>
    <property type="evidence" value="ECO:0007669"/>
    <property type="project" value="UniProtKB-UniRule"/>
</dbReference>
<comment type="caution">
    <text evidence="13">The sequence shown here is derived from an EMBL/GenBank/DDBJ whole genome shotgun (WGS) entry which is preliminary data.</text>
</comment>
<evidence type="ECO:0000256" key="2">
    <source>
        <dbReference type="ARBA" id="ARBA00006597"/>
    </source>
</evidence>
<dbReference type="GO" id="GO:0035731">
    <property type="term" value="F:dinitrosyl-iron complex binding"/>
    <property type="evidence" value="ECO:0007669"/>
    <property type="project" value="UniProtKB-UniRule"/>
</dbReference>
<proteinExistence type="inferred from homology"/>
<keyword evidence="6 11" id="KW-0411">Iron-sulfur</keyword>
<sequence>MDWELAACRDHDPELFFPLTAHGPGSAQLAEAKAVCNSCPLQRGCLQWAMDTGQEAGVWGGTSEEDRRAMRRAARIGSAATPHAA</sequence>
<keyword evidence="9 11" id="KW-1015">Disulfide bond</keyword>
<evidence type="ECO:0000256" key="1">
    <source>
        <dbReference type="ARBA" id="ARBA00004496"/>
    </source>
</evidence>
<dbReference type="PANTHER" id="PTHR38839:SF6">
    <property type="entry name" value="TRANSCRIPTIONAL REGULATOR WHIB1"/>
    <property type="match status" value="1"/>
</dbReference>
<protein>
    <recommendedName>
        <fullName evidence="11">Transcriptional regulator WhiB</fullName>
    </recommendedName>
</protein>
<keyword evidence="4 11" id="KW-0479">Metal-binding</keyword>
<dbReference type="InterPro" id="IPR034768">
    <property type="entry name" value="4FE4S_WBL"/>
</dbReference>
<feature type="binding site" evidence="11">
    <location>
        <position position="36"/>
    </location>
    <ligand>
        <name>[4Fe-4S] cluster</name>
        <dbReference type="ChEBI" id="CHEBI:49883"/>
    </ligand>
</feature>
<keyword evidence="10 11" id="KW-0804">Transcription</keyword>
<comment type="subcellular location">
    <subcellularLocation>
        <location evidence="1 11">Cytoplasm</location>
    </subcellularLocation>
</comment>
<evidence type="ECO:0000256" key="6">
    <source>
        <dbReference type="ARBA" id="ARBA00023014"/>
    </source>
</evidence>
<dbReference type="HAMAP" id="MF_01479">
    <property type="entry name" value="WhiB"/>
    <property type="match status" value="1"/>
</dbReference>
<evidence type="ECO:0000256" key="3">
    <source>
        <dbReference type="ARBA" id="ARBA00022485"/>
    </source>
</evidence>
<dbReference type="GO" id="GO:0003677">
    <property type="term" value="F:DNA binding"/>
    <property type="evidence" value="ECO:0007669"/>
    <property type="project" value="UniProtKB-UniRule"/>
</dbReference>
<dbReference type="OrthoDB" id="3696331at2"/>
<dbReference type="GO" id="GO:0005737">
    <property type="term" value="C:cytoplasm"/>
    <property type="evidence" value="ECO:0007669"/>
    <property type="project" value="UniProtKB-SubCell"/>
</dbReference>
<keyword evidence="11" id="KW-0963">Cytoplasm</keyword>
<comment type="similarity">
    <text evidence="2 11">Belongs to the WhiB family.</text>
</comment>
<dbReference type="GO" id="GO:0045454">
    <property type="term" value="P:cell redox homeostasis"/>
    <property type="evidence" value="ECO:0007669"/>
    <property type="project" value="TreeGrafter"/>
</dbReference>
<feature type="domain" description="4Fe-4S Wbl-type" evidence="12">
    <location>
        <begin position="7"/>
        <end position="69"/>
    </location>
</feature>
<dbReference type="RefSeq" id="WP_133828989.1">
    <property type="nucleotide sequence ID" value="NZ_BAABHR010000003.1"/>
</dbReference>
<accession>A0A4R6UUQ1</accession>
<dbReference type="PROSITE" id="PS51674">
    <property type="entry name" value="4FE4S_WBL"/>
    <property type="match status" value="1"/>
</dbReference>
<dbReference type="Pfam" id="PF02467">
    <property type="entry name" value="Whib"/>
    <property type="match status" value="1"/>
</dbReference>
<evidence type="ECO:0000256" key="9">
    <source>
        <dbReference type="ARBA" id="ARBA00023157"/>
    </source>
</evidence>
<dbReference type="PANTHER" id="PTHR38839">
    <property type="entry name" value="TRANSCRIPTIONAL REGULATOR WHID-RELATED"/>
    <property type="match status" value="1"/>
</dbReference>
<evidence type="ECO:0000256" key="7">
    <source>
        <dbReference type="ARBA" id="ARBA00023015"/>
    </source>
</evidence>
<dbReference type="GO" id="GO:0047134">
    <property type="term" value="F:protein-disulfide reductase [NAD(P)H] activity"/>
    <property type="evidence" value="ECO:0007669"/>
    <property type="project" value="TreeGrafter"/>
</dbReference>
<keyword evidence="3 11" id="KW-0004">4Fe-4S</keyword>
<evidence type="ECO:0000313" key="14">
    <source>
        <dbReference type="Proteomes" id="UP000295705"/>
    </source>
</evidence>
<dbReference type="Proteomes" id="UP000295705">
    <property type="component" value="Unassembled WGS sequence"/>
</dbReference>
<gene>
    <name evidence="11" type="primary">whiB</name>
    <name evidence="13" type="ORF">EV188_109140</name>
</gene>
<name>A0A4R6UUQ1_9PSEU</name>
<keyword evidence="8 11" id="KW-0238">DNA-binding</keyword>
<dbReference type="GO" id="GO:0046872">
    <property type="term" value="F:metal ion binding"/>
    <property type="evidence" value="ECO:0007669"/>
    <property type="project" value="UniProtKB-KW"/>
</dbReference>
<comment type="PTM">
    <text evidence="11">Upon Fe-S cluster removal intramolecular disulfide bonds are formed.</text>
</comment>
<dbReference type="EMBL" id="SNYO01000009">
    <property type="protein sequence ID" value="TDQ50931.1"/>
    <property type="molecule type" value="Genomic_DNA"/>
</dbReference>
<reference evidence="13 14" key="1">
    <citation type="submission" date="2019-03" db="EMBL/GenBank/DDBJ databases">
        <title>Genomic Encyclopedia of Type Strains, Phase IV (KMG-IV): sequencing the most valuable type-strain genomes for metagenomic binning, comparative biology and taxonomic classification.</title>
        <authorList>
            <person name="Goeker M."/>
        </authorList>
    </citation>
    <scope>NUCLEOTIDE SEQUENCE [LARGE SCALE GENOMIC DNA]</scope>
    <source>
        <strain evidence="13 14">DSM 45775</strain>
    </source>
</reference>
<evidence type="ECO:0000256" key="4">
    <source>
        <dbReference type="ARBA" id="ARBA00022723"/>
    </source>
</evidence>
<keyword evidence="5 11" id="KW-0408">Iron</keyword>
<feature type="binding site" evidence="11">
    <location>
        <position position="8"/>
    </location>
    <ligand>
        <name>[4Fe-4S] cluster</name>
        <dbReference type="ChEBI" id="CHEBI:49883"/>
    </ligand>
</feature>
<feature type="binding site" evidence="11">
    <location>
        <position position="39"/>
    </location>
    <ligand>
        <name>[4Fe-4S] cluster</name>
        <dbReference type="ChEBI" id="CHEBI:49883"/>
    </ligand>
</feature>
<evidence type="ECO:0000256" key="5">
    <source>
        <dbReference type="ARBA" id="ARBA00023004"/>
    </source>
</evidence>
<dbReference type="GO" id="GO:0045892">
    <property type="term" value="P:negative regulation of DNA-templated transcription"/>
    <property type="evidence" value="ECO:0007669"/>
    <property type="project" value="TreeGrafter"/>
</dbReference>
<evidence type="ECO:0000313" key="13">
    <source>
        <dbReference type="EMBL" id="TDQ50931.1"/>
    </source>
</evidence>
<evidence type="ECO:0000256" key="11">
    <source>
        <dbReference type="HAMAP-Rule" id="MF_01479"/>
    </source>
</evidence>
<feature type="binding site" evidence="11">
    <location>
        <position position="45"/>
    </location>
    <ligand>
        <name>[4Fe-4S] cluster</name>
        <dbReference type="ChEBI" id="CHEBI:49883"/>
    </ligand>
</feature>
<comment type="PTM">
    <text evidence="11">The Fe-S cluster can be nitrosylated by nitric oxide (NO).</text>
</comment>